<dbReference type="GO" id="GO:0016788">
    <property type="term" value="F:hydrolase activity, acting on ester bonds"/>
    <property type="evidence" value="ECO:0007669"/>
    <property type="project" value="InterPro"/>
</dbReference>
<evidence type="ECO:0000256" key="1">
    <source>
        <dbReference type="ARBA" id="ARBA00022723"/>
    </source>
</evidence>
<dbReference type="PIRSF" id="PIRSF005902">
    <property type="entry name" value="DNase_TatD"/>
    <property type="match status" value="1"/>
</dbReference>
<accession>A0A7G9GSD7</accession>
<sequence>MNYSLIDTHCHITCDELYSHIYEVLMNAKYHHVERMLIVCIDWKSFERAKELKQREDIFDIAMGFHPSDLYDFTEHDYERLEQVLANDEVVALGEIGLDYHWDTVKKEDQKKGFIRQIELANKYKKPILIHMRDATQDTLEILQEYAKTPFLMHCFSGSKETAKIIMRMGGYISFAGPITFKNANGLLEVPAVCDVHKIFVETDCPYLTPHPHRGKQNEPMYVQYTFEKVCELLGMDEKDLSEQMKRNYQELFHSKR</sequence>
<organism evidence="4 5">
    <name type="scientific">[Eubacterium] hominis</name>
    <dbReference type="NCBI Taxonomy" id="2764325"/>
    <lineage>
        <taxon>Bacteria</taxon>
        <taxon>Bacillati</taxon>
        <taxon>Bacillota</taxon>
        <taxon>Erysipelotrichia</taxon>
        <taxon>Erysipelotrichales</taxon>
        <taxon>Erysipelotrichaceae</taxon>
        <taxon>Amedibacillus</taxon>
    </lineage>
</organism>
<dbReference type="Gene3D" id="3.20.20.140">
    <property type="entry name" value="Metal-dependent hydrolases"/>
    <property type="match status" value="1"/>
</dbReference>
<proteinExistence type="predicted"/>
<feature type="binding site" evidence="3">
    <location>
        <position position="95"/>
    </location>
    <ligand>
        <name>a divalent metal cation</name>
        <dbReference type="ChEBI" id="CHEBI:60240"/>
        <label>1</label>
    </ligand>
</feature>
<dbReference type="PANTHER" id="PTHR46124:SF2">
    <property type="entry name" value="D-AMINOACYL-TRNA DEACYLASE"/>
    <property type="match status" value="1"/>
</dbReference>
<dbReference type="Proteomes" id="UP000515856">
    <property type="component" value="Chromosome"/>
</dbReference>
<evidence type="ECO:0000313" key="5">
    <source>
        <dbReference type="Proteomes" id="UP000515856"/>
    </source>
</evidence>
<dbReference type="KEGG" id="ehn:H9Q80_07195"/>
<evidence type="ECO:0000313" key="4">
    <source>
        <dbReference type="EMBL" id="QNM13719.1"/>
    </source>
</evidence>
<dbReference type="InterPro" id="IPR015991">
    <property type="entry name" value="TatD/YcfH-like"/>
</dbReference>
<evidence type="ECO:0000256" key="2">
    <source>
        <dbReference type="ARBA" id="ARBA00022801"/>
    </source>
</evidence>
<feature type="binding site" evidence="3">
    <location>
        <position position="9"/>
    </location>
    <ligand>
        <name>a divalent metal cation</name>
        <dbReference type="ChEBI" id="CHEBI:60240"/>
        <label>1</label>
    </ligand>
</feature>
<dbReference type="GO" id="GO:0046872">
    <property type="term" value="F:metal ion binding"/>
    <property type="evidence" value="ECO:0007669"/>
    <property type="project" value="UniProtKB-KW"/>
</dbReference>
<feature type="binding site" evidence="3">
    <location>
        <position position="131"/>
    </location>
    <ligand>
        <name>a divalent metal cation</name>
        <dbReference type="ChEBI" id="CHEBI:60240"/>
        <label>2</label>
    </ligand>
</feature>
<keyword evidence="2 4" id="KW-0378">Hydrolase</keyword>
<dbReference type="InterPro" id="IPR001130">
    <property type="entry name" value="TatD-like"/>
</dbReference>
<gene>
    <name evidence="4" type="ORF">H9Q80_07195</name>
</gene>
<name>A0A7G9GSD7_9FIRM</name>
<dbReference type="EMBL" id="CP060636">
    <property type="protein sequence ID" value="QNM13719.1"/>
    <property type="molecule type" value="Genomic_DNA"/>
</dbReference>
<keyword evidence="1 3" id="KW-0479">Metal-binding</keyword>
<feature type="binding site" evidence="3">
    <location>
        <position position="154"/>
    </location>
    <ligand>
        <name>a divalent metal cation</name>
        <dbReference type="ChEBI" id="CHEBI:60240"/>
        <label>2</label>
    </ligand>
</feature>
<dbReference type="GO" id="GO:0005829">
    <property type="term" value="C:cytosol"/>
    <property type="evidence" value="ECO:0007669"/>
    <property type="project" value="TreeGrafter"/>
</dbReference>
<dbReference type="RefSeq" id="WP_117454688.1">
    <property type="nucleotide sequence ID" value="NZ_CP060636.1"/>
</dbReference>
<dbReference type="CDD" id="cd01310">
    <property type="entry name" value="TatD_DNAse"/>
    <property type="match status" value="1"/>
</dbReference>
<dbReference type="GO" id="GO:0004536">
    <property type="term" value="F:DNA nuclease activity"/>
    <property type="evidence" value="ECO:0007669"/>
    <property type="project" value="InterPro"/>
</dbReference>
<feature type="binding site" evidence="3">
    <location>
        <position position="204"/>
    </location>
    <ligand>
        <name>a divalent metal cation</name>
        <dbReference type="ChEBI" id="CHEBI:60240"/>
        <label>1</label>
    </ligand>
</feature>
<dbReference type="Pfam" id="PF01026">
    <property type="entry name" value="TatD_DNase"/>
    <property type="match status" value="1"/>
</dbReference>
<keyword evidence="5" id="KW-1185">Reference proteome</keyword>
<dbReference type="AlphaFoldDB" id="A0A7G9GSD7"/>
<protein>
    <submittedName>
        <fullName evidence="4">TatD family hydrolase</fullName>
    </submittedName>
</protein>
<reference evidence="4 5" key="1">
    <citation type="submission" date="2020-08" db="EMBL/GenBank/DDBJ databases">
        <authorList>
            <person name="Liu C."/>
            <person name="Sun Q."/>
        </authorList>
    </citation>
    <scope>NUCLEOTIDE SEQUENCE [LARGE SCALE GENOMIC DNA]</scope>
    <source>
        <strain evidence="4 5">NSJ-61</strain>
    </source>
</reference>
<dbReference type="InterPro" id="IPR032466">
    <property type="entry name" value="Metal_Hydrolase"/>
</dbReference>
<dbReference type="NCBIfam" id="TIGR00010">
    <property type="entry name" value="YchF/TatD family DNA exonuclease"/>
    <property type="match status" value="1"/>
</dbReference>
<feature type="binding site" evidence="3">
    <location>
        <position position="11"/>
    </location>
    <ligand>
        <name>a divalent metal cation</name>
        <dbReference type="ChEBI" id="CHEBI:60240"/>
        <label>1</label>
    </ligand>
</feature>
<dbReference type="SUPFAM" id="SSF51556">
    <property type="entry name" value="Metallo-dependent hydrolases"/>
    <property type="match status" value="1"/>
</dbReference>
<dbReference type="PANTHER" id="PTHR46124">
    <property type="entry name" value="D-AMINOACYL-TRNA DEACYLASE"/>
    <property type="match status" value="1"/>
</dbReference>
<dbReference type="FunFam" id="3.20.20.140:FF:000005">
    <property type="entry name" value="TatD family hydrolase"/>
    <property type="match status" value="1"/>
</dbReference>
<evidence type="ECO:0000256" key="3">
    <source>
        <dbReference type="PIRSR" id="PIRSR005902-1"/>
    </source>
</evidence>